<evidence type="ECO:0000313" key="8">
    <source>
        <dbReference type="Proteomes" id="UP000252086"/>
    </source>
</evidence>
<proteinExistence type="inferred from homology"/>
<dbReference type="AlphaFoldDB" id="A0A366D3S7"/>
<dbReference type="PROSITE" id="PS00584">
    <property type="entry name" value="PFKB_KINASES_2"/>
    <property type="match status" value="1"/>
</dbReference>
<keyword evidence="3" id="KW-0547">Nucleotide-binding</keyword>
<dbReference type="Proteomes" id="UP000252086">
    <property type="component" value="Unassembled WGS sequence"/>
</dbReference>
<comment type="similarity">
    <text evidence="1">Belongs to the carbohydrate kinase PfkB family.</text>
</comment>
<dbReference type="Gene3D" id="3.40.1190.20">
    <property type="match status" value="1"/>
</dbReference>
<dbReference type="InterPro" id="IPR050306">
    <property type="entry name" value="PfkB_Carbo_kinase"/>
</dbReference>
<dbReference type="Pfam" id="PF00294">
    <property type="entry name" value="PfkB"/>
    <property type="match status" value="1"/>
</dbReference>
<dbReference type="CDD" id="cd01166">
    <property type="entry name" value="KdgK"/>
    <property type="match status" value="1"/>
</dbReference>
<dbReference type="GO" id="GO:0005524">
    <property type="term" value="F:ATP binding"/>
    <property type="evidence" value="ECO:0007669"/>
    <property type="project" value="UniProtKB-KW"/>
</dbReference>
<dbReference type="InterPro" id="IPR011611">
    <property type="entry name" value="PfkB_dom"/>
</dbReference>
<reference evidence="7 8" key="1">
    <citation type="submission" date="2018-06" db="EMBL/GenBank/DDBJ databases">
        <title>Genomic Encyclopedia of Type Strains, Phase III (KMG-III): the genomes of soil and plant-associated and newly described type strains.</title>
        <authorList>
            <person name="Whitman W."/>
        </authorList>
    </citation>
    <scope>NUCLEOTIDE SEQUENCE [LARGE SCALE GENOMIC DNA]</scope>
    <source>
        <strain evidence="7 8">CECT 7732</strain>
    </source>
</reference>
<name>A0A366D3S7_9GAMM</name>
<evidence type="ECO:0000259" key="6">
    <source>
        <dbReference type="Pfam" id="PF00294"/>
    </source>
</evidence>
<evidence type="ECO:0000256" key="4">
    <source>
        <dbReference type="ARBA" id="ARBA00022777"/>
    </source>
</evidence>
<protein>
    <submittedName>
        <fullName evidence="7">2-dehydro-3-deoxygluconokinase</fullName>
    </submittedName>
</protein>
<gene>
    <name evidence="7" type="ORF">DFP76_102114</name>
</gene>
<evidence type="ECO:0000256" key="1">
    <source>
        <dbReference type="ARBA" id="ARBA00010688"/>
    </source>
</evidence>
<dbReference type="PANTHER" id="PTHR43085:SF1">
    <property type="entry name" value="PSEUDOURIDINE KINASE-RELATED"/>
    <property type="match status" value="1"/>
</dbReference>
<evidence type="ECO:0000313" key="7">
    <source>
        <dbReference type="EMBL" id="RBO84717.1"/>
    </source>
</evidence>
<accession>A0A366D3S7</accession>
<evidence type="ECO:0000256" key="3">
    <source>
        <dbReference type="ARBA" id="ARBA00022741"/>
    </source>
</evidence>
<keyword evidence="5" id="KW-0067">ATP-binding</keyword>
<keyword evidence="2" id="KW-0808">Transferase</keyword>
<sequence length="317" mass="33932">MANTPSFVTIGEAMTMFVANTPGELSQVTSFSRSLAGAEVNVAIGMARLGFHSTYVTKVGNDSFGDFIKQSVQYEKIQTNYILESTTNATGFMLKSNVTDGSDPKVEYYRRNSAASTLNVDDIDSKLFLQQPHLHLTGVSVAVSASLRHAAKQALKLAKEQGCRVSFDTNLRPALWPDQATMIKEINDFAFASDIILPGIEEGKILAGSDQPEEIANFYLRHGSQAVVVKLGSKGAYFKTQSGESGTVMGFPVAKVIDTVGAGDSFAVGVISALLEGKDMAHAARRGNLLGSLTVQVRGDSEGLPTRNVLSELEKAE</sequence>
<feature type="domain" description="Carbohydrate kinase PfkB" evidence="6">
    <location>
        <begin position="7"/>
        <end position="307"/>
    </location>
</feature>
<keyword evidence="4 7" id="KW-0418">Kinase</keyword>
<dbReference type="InterPro" id="IPR029056">
    <property type="entry name" value="Ribokinase-like"/>
</dbReference>
<dbReference type="InterPro" id="IPR002173">
    <property type="entry name" value="Carboh/pur_kinase_PfkB_CS"/>
</dbReference>
<evidence type="ECO:0000256" key="5">
    <source>
        <dbReference type="ARBA" id="ARBA00022840"/>
    </source>
</evidence>
<dbReference type="SUPFAM" id="SSF53613">
    <property type="entry name" value="Ribokinase-like"/>
    <property type="match status" value="1"/>
</dbReference>
<comment type="caution">
    <text evidence="7">The sequence shown here is derived from an EMBL/GenBank/DDBJ whole genome shotgun (WGS) entry which is preliminary data.</text>
</comment>
<dbReference type="GO" id="GO:0016301">
    <property type="term" value="F:kinase activity"/>
    <property type="evidence" value="ECO:0007669"/>
    <property type="project" value="UniProtKB-KW"/>
</dbReference>
<organism evidence="7 8">
    <name type="scientific">Marinomonas aquiplantarum</name>
    <dbReference type="NCBI Taxonomy" id="491951"/>
    <lineage>
        <taxon>Bacteria</taxon>
        <taxon>Pseudomonadati</taxon>
        <taxon>Pseudomonadota</taxon>
        <taxon>Gammaproteobacteria</taxon>
        <taxon>Oceanospirillales</taxon>
        <taxon>Oceanospirillaceae</taxon>
        <taxon>Marinomonas</taxon>
    </lineage>
</organism>
<keyword evidence="8" id="KW-1185">Reference proteome</keyword>
<dbReference type="OrthoDB" id="9795789at2"/>
<dbReference type="EMBL" id="QNRF01000002">
    <property type="protein sequence ID" value="RBO84717.1"/>
    <property type="molecule type" value="Genomic_DNA"/>
</dbReference>
<evidence type="ECO:0000256" key="2">
    <source>
        <dbReference type="ARBA" id="ARBA00022679"/>
    </source>
</evidence>
<dbReference type="PANTHER" id="PTHR43085">
    <property type="entry name" value="HEXOKINASE FAMILY MEMBER"/>
    <property type="match status" value="1"/>
</dbReference>
<dbReference type="RefSeq" id="WP_113873361.1">
    <property type="nucleotide sequence ID" value="NZ_QNRF01000002.1"/>
</dbReference>